<accession>A0AAN6SU10</accession>
<feature type="compositionally biased region" description="Low complexity" evidence="1">
    <location>
        <begin position="90"/>
        <end position="126"/>
    </location>
</feature>
<dbReference type="GO" id="GO:0005739">
    <property type="term" value="C:mitochondrion"/>
    <property type="evidence" value="ECO:0007669"/>
    <property type="project" value="InterPro"/>
</dbReference>
<evidence type="ECO:0000313" key="3">
    <source>
        <dbReference type="EMBL" id="KAK4042111.1"/>
    </source>
</evidence>
<dbReference type="Pfam" id="PF00855">
    <property type="entry name" value="PWWP"/>
    <property type="match status" value="1"/>
</dbReference>
<dbReference type="EMBL" id="MU854346">
    <property type="protein sequence ID" value="KAK4042111.1"/>
    <property type="molecule type" value="Genomic_DNA"/>
</dbReference>
<dbReference type="Proteomes" id="UP001303115">
    <property type="component" value="Unassembled WGS sequence"/>
</dbReference>
<dbReference type="PANTHER" id="PTHR22910:SF6">
    <property type="entry name" value="PROTEIN MGARP"/>
    <property type="match status" value="1"/>
</dbReference>
<dbReference type="PANTHER" id="PTHR22910">
    <property type="entry name" value="PROTEIN MGARP"/>
    <property type="match status" value="1"/>
</dbReference>
<dbReference type="SUPFAM" id="SSF63748">
    <property type="entry name" value="Tudor/PWWP/MBT"/>
    <property type="match status" value="1"/>
</dbReference>
<gene>
    <name evidence="3" type="ORF">C8A01DRAFT_14239</name>
</gene>
<feature type="compositionally biased region" description="Low complexity" evidence="1">
    <location>
        <begin position="520"/>
        <end position="533"/>
    </location>
</feature>
<evidence type="ECO:0000313" key="4">
    <source>
        <dbReference type="Proteomes" id="UP001303115"/>
    </source>
</evidence>
<dbReference type="InterPro" id="IPR000313">
    <property type="entry name" value="PWWP_dom"/>
</dbReference>
<feature type="region of interest" description="Disordered" evidence="1">
    <location>
        <begin position="1"/>
        <end position="151"/>
    </location>
</feature>
<sequence>MSGENGHTTPPAEGAPPAVEANEDATKNAAADAQKKAPVAETKAAAESEAEPAPAPAAAEPPKESDKPAEASAEKPAEPTEEKPDVEMSDAAAPAEPAPQAADATEPAGAEQADQGAADAADATAADADKSKSRRKSIGGGAAKAKKLNKKASKPRLLHLDAEPGDHYFVKLKGFPQWPVIICDEDMLPASLLKSRPVTAKRADGTYREDYAEGGKNIADRTFPVMYLHTNEFGWVPNTELIELDPATVLDVKLDKMRKTLQAAHHLASESHPLSYYKEVLQNYQEELIEQEKAKAAKAATPKGKKSKAVSEDDEDMDMEDAPEVDETPAKDKKAKKRKAEDSAETPQRSDSVKKPKIKLTTSATPKAANGATATPKSTKAAESKSAKSKSKKKDADEKKAEEAAAAKEPELSAEDKHVRKSKEVLFLRHKIQKGLLTRDQEPKEEEMKLMSDYVAKLEGFPDLEVSIIRSTKINKVLKAILKLDNIPKEDEYKLKSRSQVLLDKWNKLLAVDGTPAAEVNGASKGAAKANGVKKSEAAEPAKEKDEAKEEAKEEAAGKETPKEEAKEASEEESKEAPKEAAKPEEASEAAEKPAAEEVRPFPLVYSPGGLR</sequence>
<dbReference type="PROSITE" id="PS50812">
    <property type="entry name" value="PWWP"/>
    <property type="match status" value="1"/>
</dbReference>
<evidence type="ECO:0000259" key="2">
    <source>
        <dbReference type="PROSITE" id="PS50812"/>
    </source>
</evidence>
<feature type="compositionally biased region" description="Low complexity" evidence="1">
    <location>
        <begin position="27"/>
        <end position="47"/>
    </location>
</feature>
<feature type="compositionally biased region" description="Low complexity" evidence="1">
    <location>
        <begin position="10"/>
        <end position="20"/>
    </location>
</feature>
<dbReference type="InterPro" id="IPR026093">
    <property type="entry name" value="MGARP"/>
</dbReference>
<organism evidence="3 4">
    <name type="scientific">Parachaetomium inaequale</name>
    <dbReference type="NCBI Taxonomy" id="2588326"/>
    <lineage>
        <taxon>Eukaryota</taxon>
        <taxon>Fungi</taxon>
        <taxon>Dikarya</taxon>
        <taxon>Ascomycota</taxon>
        <taxon>Pezizomycotina</taxon>
        <taxon>Sordariomycetes</taxon>
        <taxon>Sordariomycetidae</taxon>
        <taxon>Sordariales</taxon>
        <taxon>Chaetomiaceae</taxon>
        <taxon>Parachaetomium</taxon>
    </lineage>
</organism>
<name>A0AAN6SU10_9PEZI</name>
<dbReference type="AlphaFoldDB" id="A0AAN6SU10"/>
<dbReference type="Gene3D" id="2.30.30.140">
    <property type="match status" value="1"/>
</dbReference>
<feature type="region of interest" description="Disordered" evidence="1">
    <location>
        <begin position="295"/>
        <end position="419"/>
    </location>
</feature>
<feature type="compositionally biased region" description="Basic and acidic residues" evidence="1">
    <location>
        <begin position="534"/>
        <end position="569"/>
    </location>
</feature>
<feature type="domain" description="PWWP" evidence="2">
    <location>
        <begin position="164"/>
        <end position="247"/>
    </location>
</feature>
<feature type="region of interest" description="Disordered" evidence="1">
    <location>
        <begin position="515"/>
        <end position="612"/>
    </location>
</feature>
<dbReference type="SMART" id="SM00293">
    <property type="entry name" value="PWWP"/>
    <property type="match status" value="1"/>
</dbReference>
<proteinExistence type="predicted"/>
<feature type="compositionally biased region" description="Basic and acidic residues" evidence="1">
    <location>
        <begin position="61"/>
        <end position="86"/>
    </location>
</feature>
<protein>
    <submittedName>
        <fullName evidence="3">PWWP domain-containing protein 2</fullName>
    </submittedName>
</protein>
<feature type="compositionally biased region" description="Basic and acidic residues" evidence="1">
    <location>
        <begin position="575"/>
        <end position="600"/>
    </location>
</feature>
<keyword evidence="4" id="KW-1185">Reference proteome</keyword>
<evidence type="ECO:0000256" key="1">
    <source>
        <dbReference type="SAM" id="MobiDB-lite"/>
    </source>
</evidence>
<comment type="caution">
    <text evidence="3">The sequence shown here is derived from an EMBL/GenBank/DDBJ whole genome shotgun (WGS) entry which is preliminary data.</text>
</comment>
<feature type="compositionally biased region" description="Acidic residues" evidence="1">
    <location>
        <begin position="312"/>
        <end position="327"/>
    </location>
</feature>
<reference evidence="4" key="1">
    <citation type="journal article" date="2023" name="Mol. Phylogenet. Evol.">
        <title>Genome-scale phylogeny and comparative genomics of the fungal order Sordariales.</title>
        <authorList>
            <person name="Hensen N."/>
            <person name="Bonometti L."/>
            <person name="Westerberg I."/>
            <person name="Brannstrom I.O."/>
            <person name="Guillou S."/>
            <person name="Cros-Aarteil S."/>
            <person name="Calhoun S."/>
            <person name="Haridas S."/>
            <person name="Kuo A."/>
            <person name="Mondo S."/>
            <person name="Pangilinan J."/>
            <person name="Riley R."/>
            <person name="LaButti K."/>
            <person name="Andreopoulos B."/>
            <person name="Lipzen A."/>
            <person name="Chen C."/>
            <person name="Yan M."/>
            <person name="Daum C."/>
            <person name="Ng V."/>
            <person name="Clum A."/>
            <person name="Steindorff A."/>
            <person name="Ohm R.A."/>
            <person name="Martin F."/>
            <person name="Silar P."/>
            <person name="Natvig D.O."/>
            <person name="Lalanne C."/>
            <person name="Gautier V."/>
            <person name="Ament-Velasquez S.L."/>
            <person name="Kruys A."/>
            <person name="Hutchinson M.I."/>
            <person name="Powell A.J."/>
            <person name="Barry K."/>
            <person name="Miller A.N."/>
            <person name="Grigoriev I.V."/>
            <person name="Debuchy R."/>
            <person name="Gladieux P."/>
            <person name="Hiltunen Thoren M."/>
            <person name="Johannesson H."/>
        </authorList>
    </citation>
    <scope>NUCLEOTIDE SEQUENCE [LARGE SCALE GENOMIC DNA]</scope>
    <source>
        <strain evidence="4">CBS 284.82</strain>
    </source>
</reference>
<feature type="compositionally biased region" description="Basic and acidic residues" evidence="1">
    <location>
        <begin position="394"/>
        <end position="419"/>
    </location>
</feature>